<evidence type="ECO:0000256" key="9">
    <source>
        <dbReference type="ARBA" id="ARBA00022723"/>
    </source>
</evidence>
<dbReference type="SUPFAM" id="SSF53218">
    <property type="entry name" value="Molybdenum cofactor biosynthesis proteins"/>
    <property type="match status" value="1"/>
</dbReference>
<feature type="domain" description="MoaB/Mog" evidence="14">
    <location>
        <begin position="185"/>
        <end position="323"/>
    </location>
</feature>
<evidence type="ECO:0000256" key="12">
    <source>
        <dbReference type="ARBA" id="ARBA00047317"/>
    </source>
</evidence>
<evidence type="ECO:0000256" key="7">
    <source>
        <dbReference type="ARBA" id="ARBA00022505"/>
    </source>
</evidence>
<dbReference type="GO" id="GO:0061599">
    <property type="term" value="F:molybdopterin molybdotransferase activity"/>
    <property type="evidence" value="ECO:0007669"/>
    <property type="project" value="UniProtKB-UniRule"/>
</dbReference>
<dbReference type="STRING" id="246786.GS18_0205760"/>
<evidence type="ECO:0000256" key="13">
    <source>
        <dbReference type="RuleBase" id="RU365090"/>
    </source>
</evidence>
<dbReference type="Proteomes" id="UP000028549">
    <property type="component" value="Unassembled WGS sequence"/>
</dbReference>
<accession>A0A084H4A7</accession>
<keyword evidence="8 13" id="KW-0808">Transferase</keyword>
<evidence type="ECO:0000256" key="4">
    <source>
        <dbReference type="ARBA" id="ARBA00010763"/>
    </source>
</evidence>
<reference evidence="15 16" key="1">
    <citation type="journal article" date="2005" name="Int. J. Syst. Evol. Microbiol.">
        <title>Bacillus cibi sp. nov., isolated from jeotgal, a traditional Korean fermented seafood.</title>
        <authorList>
            <person name="Yoon J.H."/>
            <person name="Lee C.H."/>
            <person name="Oh T.K."/>
        </authorList>
    </citation>
    <scope>NUCLEOTIDE SEQUENCE [LARGE SCALE GENOMIC DNA]</scope>
    <source>
        <strain evidence="15 16">DSM 16189</strain>
    </source>
</reference>
<dbReference type="AlphaFoldDB" id="A0A084H4A7"/>
<dbReference type="InterPro" id="IPR038987">
    <property type="entry name" value="MoeA-like"/>
</dbReference>
<dbReference type="GO" id="GO:0005829">
    <property type="term" value="C:cytosol"/>
    <property type="evidence" value="ECO:0007669"/>
    <property type="project" value="TreeGrafter"/>
</dbReference>
<comment type="cofactor">
    <cofactor evidence="1 13">
        <name>Mg(2+)</name>
        <dbReference type="ChEBI" id="CHEBI:18420"/>
    </cofactor>
</comment>
<evidence type="ECO:0000256" key="6">
    <source>
        <dbReference type="ARBA" id="ARBA00021108"/>
    </source>
</evidence>
<dbReference type="RefSeq" id="WP_029565712.1">
    <property type="nucleotide sequence ID" value="NZ_CANLZQ010000006.1"/>
</dbReference>
<dbReference type="Pfam" id="PF03454">
    <property type="entry name" value="MoeA_C"/>
    <property type="match status" value="1"/>
</dbReference>
<dbReference type="Pfam" id="PF00994">
    <property type="entry name" value="MoCF_biosynth"/>
    <property type="match status" value="1"/>
</dbReference>
<comment type="pathway">
    <text evidence="3 13">Cofactor biosynthesis; molybdopterin biosynthesis.</text>
</comment>
<evidence type="ECO:0000256" key="2">
    <source>
        <dbReference type="ARBA" id="ARBA00002901"/>
    </source>
</evidence>
<evidence type="ECO:0000313" key="15">
    <source>
        <dbReference type="EMBL" id="KEZ54419.1"/>
    </source>
</evidence>
<evidence type="ECO:0000256" key="8">
    <source>
        <dbReference type="ARBA" id="ARBA00022679"/>
    </source>
</evidence>
<dbReference type="NCBIfam" id="TIGR00177">
    <property type="entry name" value="molyb_syn"/>
    <property type="match status" value="1"/>
</dbReference>
<evidence type="ECO:0000259" key="14">
    <source>
        <dbReference type="SMART" id="SM00852"/>
    </source>
</evidence>
<dbReference type="SUPFAM" id="SSF63867">
    <property type="entry name" value="MoeA C-terminal domain-like"/>
    <property type="match status" value="1"/>
</dbReference>
<keyword evidence="9 13" id="KW-0479">Metal-binding</keyword>
<gene>
    <name evidence="15" type="ORF">GS18_0205760</name>
</gene>
<dbReference type="GO" id="GO:0046872">
    <property type="term" value="F:metal ion binding"/>
    <property type="evidence" value="ECO:0007669"/>
    <property type="project" value="UniProtKB-UniRule"/>
</dbReference>
<proteinExistence type="inferred from homology"/>
<dbReference type="Pfam" id="PF03453">
    <property type="entry name" value="MoeA_N"/>
    <property type="match status" value="1"/>
</dbReference>
<evidence type="ECO:0000256" key="1">
    <source>
        <dbReference type="ARBA" id="ARBA00001946"/>
    </source>
</evidence>
<dbReference type="FunFam" id="2.40.340.10:FF:000002">
    <property type="entry name" value="Molybdopterin molybdenumtransferase"/>
    <property type="match status" value="1"/>
</dbReference>
<evidence type="ECO:0000256" key="11">
    <source>
        <dbReference type="ARBA" id="ARBA00023150"/>
    </source>
</evidence>
<protein>
    <recommendedName>
        <fullName evidence="6 13">Molybdopterin molybdenumtransferase</fullName>
        <ecNumber evidence="5 13">2.10.1.1</ecNumber>
    </recommendedName>
</protein>
<dbReference type="InterPro" id="IPR005111">
    <property type="entry name" value="MoeA_C_domain_IV"/>
</dbReference>
<dbReference type="Gene3D" id="2.40.340.10">
    <property type="entry name" value="MoeA, C-terminal, domain IV"/>
    <property type="match status" value="1"/>
</dbReference>
<comment type="caution">
    <text evidence="15">The sequence shown here is derived from an EMBL/GenBank/DDBJ whole genome shotgun (WGS) entry which is preliminary data.</text>
</comment>
<dbReference type="InterPro" id="IPR036425">
    <property type="entry name" value="MoaB/Mog-like_dom_sf"/>
</dbReference>
<comment type="similarity">
    <text evidence="4 13">Belongs to the MoeA family.</text>
</comment>
<dbReference type="Gene3D" id="2.170.190.11">
    <property type="entry name" value="Molybdopterin biosynthesis moea protein, domain 3"/>
    <property type="match status" value="1"/>
</dbReference>
<dbReference type="Gene3D" id="3.40.980.10">
    <property type="entry name" value="MoaB/Mog-like domain"/>
    <property type="match status" value="1"/>
</dbReference>
<sequence>MEIRTPIPVSEAVSLVMEHAVRGSSEQIPLEESYGRFLAQDLVADHDVPPFDRSPYDGYAVRSVDTAGLSGDNRAAFQVVGEIGAGSVFEGEIGYMQAVRIMTGAKLPEGADAVVMLELTKPLAGSKVELKREMKPGENISFRGEDTRSGTVLAEKGSFITPGLSAPLAAFGYAEVPAAKKPVIGVLATGSELLNPDEPLEDGKIRNSNTYMLLSQIKRAGGVPLYLGKFSDDLDQCTEAVQHALAKVDVLLTTGGVSVGDYDYLPDIYKRIGASVLFNKIAMRPGSVTTVAEHRGKLLFGLSGNPSACFVGFELFVRPVIRFCCFSRRPHIRKEKAVLGSDFEKANPFTRFVRGTVVYEDGVIKAVPSGFDKSSAVSSLADANALIVLPGGTRGYKAGMKADILLLDDQKGSDRPWENTAPSFR</sequence>
<dbReference type="InterPro" id="IPR001453">
    <property type="entry name" value="MoaB/Mog_dom"/>
</dbReference>
<dbReference type="SMART" id="SM00852">
    <property type="entry name" value="MoCF_biosynth"/>
    <property type="match status" value="1"/>
</dbReference>
<dbReference type="FunFam" id="3.40.980.10:FF:000004">
    <property type="entry name" value="Molybdopterin molybdenumtransferase"/>
    <property type="match status" value="1"/>
</dbReference>
<dbReference type="PANTHER" id="PTHR10192">
    <property type="entry name" value="MOLYBDOPTERIN BIOSYNTHESIS PROTEIN"/>
    <property type="match status" value="1"/>
</dbReference>
<evidence type="ECO:0000313" key="16">
    <source>
        <dbReference type="Proteomes" id="UP000028549"/>
    </source>
</evidence>
<dbReference type="GO" id="GO:0006777">
    <property type="term" value="P:Mo-molybdopterin cofactor biosynthetic process"/>
    <property type="evidence" value="ECO:0007669"/>
    <property type="project" value="UniProtKB-UniRule"/>
</dbReference>
<comment type="catalytic activity">
    <reaction evidence="12">
        <text>adenylyl-molybdopterin + molybdate = Mo-molybdopterin + AMP + H(+)</text>
        <dbReference type="Rhea" id="RHEA:35047"/>
        <dbReference type="ChEBI" id="CHEBI:15378"/>
        <dbReference type="ChEBI" id="CHEBI:36264"/>
        <dbReference type="ChEBI" id="CHEBI:62727"/>
        <dbReference type="ChEBI" id="CHEBI:71302"/>
        <dbReference type="ChEBI" id="CHEBI:456215"/>
        <dbReference type="EC" id="2.10.1.1"/>
    </reaction>
</comment>
<dbReference type="FunFam" id="2.170.190.11:FF:000001">
    <property type="entry name" value="Molybdopterin molybdenumtransferase"/>
    <property type="match status" value="1"/>
</dbReference>
<dbReference type="NCBIfam" id="NF045515">
    <property type="entry name" value="Glp_gephyrin"/>
    <property type="match status" value="1"/>
</dbReference>
<keyword evidence="16" id="KW-1185">Reference proteome</keyword>
<dbReference type="CDD" id="cd00887">
    <property type="entry name" value="MoeA"/>
    <property type="match status" value="1"/>
</dbReference>
<dbReference type="SUPFAM" id="SSF63882">
    <property type="entry name" value="MoeA N-terminal region -like"/>
    <property type="match status" value="1"/>
</dbReference>
<comment type="function">
    <text evidence="2 13">Catalyzes the insertion of molybdate into adenylated molybdopterin with the concomitant release of AMP.</text>
</comment>
<organism evidence="15 16">
    <name type="scientific">Metabacillus indicus</name>
    <name type="common">Bacillus indicus</name>
    <dbReference type="NCBI Taxonomy" id="246786"/>
    <lineage>
        <taxon>Bacteria</taxon>
        <taxon>Bacillati</taxon>
        <taxon>Bacillota</taxon>
        <taxon>Bacilli</taxon>
        <taxon>Bacillales</taxon>
        <taxon>Bacillaceae</taxon>
        <taxon>Metabacillus</taxon>
    </lineage>
</organism>
<evidence type="ECO:0000256" key="3">
    <source>
        <dbReference type="ARBA" id="ARBA00005046"/>
    </source>
</evidence>
<dbReference type="InterPro" id="IPR036135">
    <property type="entry name" value="MoeA_linker/N_sf"/>
</dbReference>
<name>A0A084H4A7_METID</name>
<dbReference type="EC" id="2.10.1.1" evidence="5 13"/>
<dbReference type="InterPro" id="IPR036688">
    <property type="entry name" value="MoeA_C_domain_IV_sf"/>
</dbReference>
<dbReference type="Gene3D" id="3.90.105.10">
    <property type="entry name" value="Molybdopterin biosynthesis moea protein, domain 2"/>
    <property type="match status" value="1"/>
</dbReference>
<dbReference type="InterPro" id="IPR005110">
    <property type="entry name" value="MoeA_linker/N"/>
</dbReference>
<evidence type="ECO:0000256" key="5">
    <source>
        <dbReference type="ARBA" id="ARBA00013269"/>
    </source>
</evidence>
<keyword evidence="11 13" id="KW-0501">Molybdenum cofactor biosynthesis</keyword>
<keyword evidence="10 13" id="KW-0460">Magnesium</keyword>
<dbReference type="PANTHER" id="PTHR10192:SF5">
    <property type="entry name" value="GEPHYRIN"/>
    <property type="match status" value="1"/>
</dbReference>
<dbReference type="EMBL" id="JNVC02000001">
    <property type="protein sequence ID" value="KEZ54419.1"/>
    <property type="molecule type" value="Genomic_DNA"/>
</dbReference>
<dbReference type="UniPathway" id="UPA00344"/>
<keyword evidence="7 13" id="KW-0500">Molybdenum</keyword>
<evidence type="ECO:0000256" key="10">
    <source>
        <dbReference type="ARBA" id="ARBA00022842"/>
    </source>
</evidence>